<feature type="chain" id="PRO_5009098653" description="Peptide methionine sulfoxide reductase MsrA" evidence="5">
    <location>
        <begin position="26"/>
        <end position="223"/>
    </location>
</feature>
<dbReference type="GO" id="GO:0033744">
    <property type="term" value="F:L-methionine:thioredoxin-disulfide S-oxidoreductase activity"/>
    <property type="evidence" value="ECO:0007669"/>
    <property type="project" value="RHEA"/>
</dbReference>
<evidence type="ECO:0000256" key="2">
    <source>
        <dbReference type="ARBA" id="ARBA00047806"/>
    </source>
</evidence>
<evidence type="ECO:0000256" key="1">
    <source>
        <dbReference type="ARBA" id="ARBA00023002"/>
    </source>
</evidence>
<organism evidence="7 8">
    <name type="scientific">Pedobacter steynii</name>
    <dbReference type="NCBI Taxonomy" id="430522"/>
    <lineage>
        <taxon>Bacteria</taxon>
        <taxon>Pseudomonadati</taxon>
        <taxon>Bacteroidota</taxon>
        <taxon>Sphingobacteriia</taxon>
        <taxon>Sphingobacteriales</taxon>
        <taxon>Sphingobacteriaceae</taxon>
        <taxon>Pedobacter</taxon>
    </lineage>
</organism>
<dbReference type="GO" id="GO:0008113">
    <property type="term" value="F:peptide-methionine (S)-S-oxide reductase activity"/>
    <property type="evidence" value="ECO:0007669"/>
    <property type="project" value="UniProtKB-UniRule"/>
</dbReference>
<evidence type="ECO:0000259" key="6">
    <source>
        <dbReference type="Pfam" id="PF01625"/>
    </source>
</evidence>
<dbReference type="InterPro" id="IPR036509">
    <property type="entry name" value="Met_Sox_Rdtase_MsrA_sf"/>
</dbReference>
<proteinExistence type="inferred from homology"/>
<dbReference type="RefSeq" id="WP_069379984.1">
    <property type="nucleotide sequence ID" value="NZ_CP017141.1"/>
</dbReference>
<keyword evidence="1 4" id="KW-0560">Oxidoreductase</keyword>
<feature type="active site" evidence="4">
    <location>
        <position position="52"/>
    </location>
</feature>
<dbReference type="OrthoDB" id="4174719at2"/>
<keyword evidence="5" id="KW-0732">Signal</keyword>
<dbReference type="AlphaFoldDB" id="A0A1D7QI84"/>
<dbReference type="HAMAP" id="MF_01401">
    <property type="entry name" value="MsrA"/>
    <property type="match status" value="1"/>
</dbReference>
<gene>
    <name evidence="4" type="primary">msrA</name>
    <name evidence="7" type="ORF">BFS30_14735</name>
</gene>
<comment type="catalytic activity">
    <reaction evidence="3 4">
        <text>[thioredoxin]-disulfide + L-methionine + H2O = L-methionine (S)-S-oxide + [thioredoxin]-dithiol</text>
        <dbReference type="Rhea" id="RHEA:19993"/>
        <dbReference type="Rhea" id="RHEA-COMP:10698"/>
        <dbReference type="Rhea" id="RHEA-COMP:10700"/>
        <dbReference type="ChEBI" id="CHEBI:15377"/>
        <dbReference type="ChEBI" id="CHEBI:29950"/>
        <dbReference type="ChEBI" id="CHEBI:50058"/>
        <dbReference type="ChEBI" id="CHEBI:57844"/>
        <dbReference type="ChEBI" id="CHEBI:58772"/>
        <dbReference type="EC" id="1.8.4.11"/>
    </reaction>
</comment>
<evidence type="ECO:0000256" key="5">
    <source>
        <dbReference type="SAM" id="SignalP"/>
    </source>
</evidence>
<evidence type="ECO:0000256" key="3">
    <source>
        <dbReference type="ARBA" id="ARBA00048782"/>
    </source>
</evidence>
<evidence type="ECO:0000313" key="8">
    <source>
        <dbReference type="Proteomes" id="UP000094313"/>
    </source>
</evidence>
<name>A0A1D7QI84_9SPHI</name>
<reference evidence="7 8" key="1">
    <citation type="submission" date="2016-08" db="EMBL/GenBank/DDBJ databases">
        <authorList>
            <person name="Seilhamer J.J."/>
        </authorList>
    </citation>
    <scope>NUCLEOTIDE SEQUENCE [LARGE SCALE GENOMIC DNA]</scope>
    <source>
        <strain evidence="7 8">DX4</strain>
    </source>
</reference>
<evidence type="ECO:0000313" key="7">
    <source>
        <dbReference type="EMBL" id="AOM78319.1"/>
    </source>
</evidence>
<dbReference type="SUPFAM" id="SSF55068">
    <property type="entry name" value="Peptide methionine sulfoxide reductase"/>
    <property type="match status" value="1"/>
</dbReference>
<evidence type="ECO:0000256" key="4">
    <source>
        <dbReference type="HAMAP-Rule" id="MF_01401"/>
    </source>
</evidence>
<dbReference type="EC" id="1.8.4.11" evidence="4"/>
<dbReference type="PROSITE" id="PS51257">
    <property type="entry name" value="PROKAR_LIPOPROTEIN"/>
    <property type="match status" value="1"/>
</dbReference>
<feature type="domain" description="Peptide methionine sulphoxide reductase MsrA" evidence="6">
    <location>
        <begin position="46"/>
        <end position="192"/>
    </location>
</feature>
<dbReference type="NCBIfam" id="TIGR00401">
    <property type="entry name" value="msrA"/>
    <property type="match status" value="1"/>
</dbReference>
<dbReference type="PANTHER" id="PTHR43774">
    <property type="entry name" value="PEPTIDE METHIONINE SULFOXIDE REDUCTASE"/>
    <property type="match status" value="1"/>
</dbReference>
<dbReference type="EMBL" id="CP017141">
    <property type="protein sequence ID" value="AOM78319.1"/>
    <property type="molecule type" value="Genomic_DNA"/>
</dbReference>
<sequence>MQIRRRVCVWMLAFFAACSAGPAQQQLESRNGFVVISLPAEGEQLATFAGGCFWAVQEGMIGLKGVHKAISGYAGGITVNPDDAAVRSKTTGHAETVQVYYDPKVISFEKLCEAFFYLHDPTQVDRQGPDIGSDYRSIAFFRTPEEFRTIRRVIDRFQAREYPNIPIVTEILPFKIIYPAEMEHQDYYKRNLWDTYIRKISRPKVNKLRRKMPEFTKSGYETE</sequence>
<dbReference type="Proteomes" id="UP000094313">
    <property type="component" value="Chromosome"/>
</dbReference>
<comment type="function">
    <text evidence="4">Has an important function as a repair enzyme for proteins that have been inactivated by oxidation. Catalyzes the reversible oxidation-reduction of methionine sulfoxide in proteins to methionine.</text>
</comment>
<dbReference type="Gene3D" id="3.30.1060.10">
    <property type="entry name" value="Peptide methionine sulphoxide reductase MsrA"/>
    <property type="match status" value="1"/>
</dbReference>
<comment type="similarity">
    <text evidence="4">Belongs to the MsrA Met sulfoxide reductase family.</text>
</comment>
<accession>A0A1D7QI84</accession>
<dbReference type="KEGG" id="psty:BFS30_14735"/>
<dbReference type="Pfam" id="PF01625">
    <property type="entry name" value="PMSR"/>
    <property type="match status" value="1"/>
</dbReference>
<dbReference type="PANTHER" id="PTHR43774:SF1">
    <property type="entry name" value="PEPTIDE METHIONINE SULFOXIDE REDUCTASE MSRA 2"/>
    <property type="match status" value="1"/>
</dbReference>
<dbReference type="InterPro" id="IPR002569">
    <property type="entry name" value="Met_Sox_Rdtase_MsrA_dom"/>
</dbReference>
<protein>
    <recommendedName>
        <fullName evidence="4">Peptide methionine sulfoxide reductase MsrA</fullName>
        <shortName evidence="4">Protein-methionine-S-oxide reductase</shortName>
        <ecNumber evidence="4">1.8.4.11</ecNumber>
    </recommendedName>
    <alternativeName>
        <fullName evidence="4">Peptide-methionine (S)-S-oxide reductase</fullName>
        <shortName evidence="4">Peptide Met(O) reductase</shortName>
    </alternativeName>
</protein>
<keyword evidence="8" id="KW-1185">Reference proteome</keyword>
<feature type="signal peptide" evidence="5">
    <location>
        <begin position="1"/>
        <end position="25"/>
    </location>
</feature>
<comment type="catalytic activity">
    <reaction evidence="2 4">
        <text>L-methionyl-[protein] + [thioredoxin]-disulfide + H2O = L-methionyl-(S)-S-oxide-[protein] + [thioredoxin]-dithiol</text>
        <dbReference type="Rhea" id="RHEA:14217"/>
        <dbReference type="Rhea" id="RHEA-COMP:10698"/>
        <dbReference type="Rhea" id="RHEA-COMP:10700"/>
        <dbReference type="Rhea" id="RHEA-COMP:12313"/>
        <dbReference type="Rhea" id="RHEA-COMP:12315"/>
        <dbReference type="ChEBI" id="CHEBI:15377"/>
        <dbReference type="ChEBI" id="CHEBI:16044"/>
        <dbReference type="ChEBI" id="CHEBI:29950"/>
        <dbReference type="ChEBI" id="CHEBI:44120"/>
        <dbReference type="ChEBI" id="CHEBI:50058"/>
        <dbReference type="EC" id="1.8.4.11"/>
    </reaction>
</comment>